<feature type="region of interest" description="Disordered" evidence="1">
    <location>
        <begin position="1"/>
        <end position="36"/>
    </location>
</feature>
<gene>
    <name evidence="2" type="ORF">DM860_003388</name>
</gene>
<dbReference type="EMBL" id="NQVE01000142">
    <property type="protein sequence ID" value="RAL44629.1"/>
    <property type="molecule type" value="Genomic_DNA"/>
</dbReference>
<dbReference type="Proteomes" id="UP000249390">
    <property type="component" value="Unassembled WGS sequence"/>
</dbReference>
<accession>A0A328DJY5</accession>
<evidence type="ECO:0000313" key="2">
    <source>
        <dbReference type="EMBL" id="RAL44629.1"/>
    </source>
</evidence>
<name>A0A328DJY5_9ASTE</name>
<reference evidence="2 3" key="1">
    <citation type="submission" date="2018-06" db="EMBL/GenBank/DDBJ databases">
        <title>The Genome of Cuscuta australis (Dodder) Provides Insight into the Evolution of Plant Parasitism.</title>
        <authorList>
            <person name="Liu H."/>
        </authorList>
    </citation>
    <scope>NUCLEOTIDE SEQUENCE [LARGE SCALE GENOMIC DNA]</scope>
    <source>
        <strain evidence="3">cv. Yunnan</strain>
        <tissue evidence="2">Vines</tissue>
    </source>
</reference>
<sequence length="161" mass="18138">MKGKIEGDEDGEDEERVPASNQQLQALNPQQPYIHASAGEAAVFPQQRRPAFKSSKHIHKPSIHVHRYPAADTAWWMQQVCGEQSITAASISRRRFKFKFKSKAAVTGQQQIPVAESPSSSIKSSSNAMYRKRHHPLSTHSINHSIEYQITSNKKHTPFLP</sequence>
<dbReference type="AlphaFoldDB" id="A0A328DJY5"/>
<organism evidence="2 3">
    <name type="scientific">Cuscuta australis</name>
    <dbReference type="NCBI Taxonomy" id="267555"/>
    <lineage>
        <taxon>Eukaryota</taxon>
        <taxon>Viridiplantae</taxon>
        <taxon>Streptophyta</taxon>
        <taxon>Embryophyta</taxon>
        <taxon>Tracheophyta</taxon>
        <taxon>Spermatophyta</taxon>
        <taxon>Magnoliopsida</taxon>
        <taxon>eudicotyledons</taxon>
        <taxon>Gunneridae</taxon>
        <taxon>Pentapetalae</taxon>
        <taxon>asterids</taxon>
        <taxon>lamiids</taxon>
        <taxon>Solanales</taxon>
        <taxon>Convolvulaceae</taxon>
        <taxon>Cuscuteae</taxon>
        <taxon>Cuscuta</taxon>
        <taxon>Cuscuta subgen. Grammica</taxon>
        <taxon>Cuscuta sect. Cleistogrammica</taxon>
    </lineage>
</organism>
<comment type="caution">
    <text evidence="2">The sequence shown here is derived from an EMBL/GenBank/DDBJ whole genome shotgun (WGS) entry which is preliminary data.</text>
</comment>
<feature type="compositionally biased region" description="Low complexity" evidence="1">
    <location>
        <begin position="19"/>
        <end position="32"/>
    </location>
</feature>
<evidence type="ECO:0000256" key="1">
    <source>
        <dbReference type="SAM" id="MobiDB-lite"/>
    </source>
</evidence>
<keyword evidence="3" id="KW-1185">Reference proteome</keyword>
<protein>
    <submittedName>
        <fullName evidence="2">Uncharacterized protein</fullName>
    </submittedName>
</protein>
<evidence type="ECO:0000313" key="3">
    <source>
        <dbReference type="Proteomes" id="UP000249390"/>
    </source>
</evidence>
<proteinExistence type="predicted"/>